<keyword evidence="2" id="KW-1185">Reference proteome</keyword>
<evidence type="ECO:0000313" key="2">
    <source>
        <dbReference type="Proteomes" id="UP000218263"/>
    </source>
</evidence>
<name>A0A110B268_9SPHI</name>
<proteinExistence type="predicted"/>
<accession>A0A110B268</accession>
<protein>
    <submittedName>
        <fullName evidence="1">Uncharacterized protein</fullName>
    </submittedName>
</protein>
<evidence type="ECO:0000313" key="1">
    <source>
        <dbReference type="EMBL" id="BAU51884.1"/>
    </source>
</evidence>
<reference evidence="1 2" key="1">
    <citation type="submission" date="2015-12" db="EMBL/GenBank/DDBJ databases">
        <title>Genome sequence of Mucilaginibacter gotjawali.</title>
        <authorList>
            <person name="Lee J.S."/>
            <person name="Lee K.C."/>
            <person name="Kim K.K."/>
            <person name="Lee B.W."/>
        </authorList>
    </citation>
    <scope>NUCLEOTIDE SEQUENCE [LARGE SCALE GENOMIC DNA]</scope>
    <source>
        <strain evidence="1 2">SA3-7</strain>
    </source>
</reference>
<gene>
    <name evidence="1" type="ORF">MgSA37_00033</name>
</gene>
<sequence length="92" mass="10974">MEIIHAHKSYWKEYDVLYMTAVEIEAVELLLLISRLERWDIIEWLMWNDPNGIYSDESSLREFGAVMTKEDGTEIMLRQAEENRVVKNLKLL</sequence>
<dbReference type="RefSeq" id="WP_157750359.1">
    <property type="nucleotide sequence ID" value="NZ_AP017313.1"/>
</dbReference>
<dbReference type="Proteomes" id="UP000218263">
    <property type="component" value="Chromosome"/>
</dbReference>
<dbReference type="AlphaFoldDB" id="A0A110B268"/>
<dbReference type="OrthoDB" id="5783711at2"/>
<dbReference type="EMBL" id="AP017313">
    <property type="protein sequence ID" value="BAU51884.1"/>
    <property type="molecule type" value="Genomic_DNA"/>
</dbReference>
<organism evidence="1 2">
    <name type="scientific">Mucilaginibacter gotjawali</name>
    <dbReference type="NCBI Taxonomy" id="1550579"/>
    <lineage>
        <taxon>Bacteria</taxon>
        <taxon>Pseudomonadati</taxon>
        <taxon>Bacteroidota</taxon>
        <taxon>Sphingobacteriia</taxon>
        <taxon>Sphingobacteriales</taxon>
        <taxon>Sphingobacteriaceae</taxon>
        <taxon>Mucilaginibacter</taxon>
    </lineage>
</organism>
<dbReference type="KEGG" id="mgot:MgSA37_00033"/>